<keyword evidence="1" id="KW-0472">Membrane</keyword>
<gene>
    <name evidence="2" type="ORF">GCM10007049_26390</name>
</gene>
<dbReference type="AlphaFoldDB" id="A0A918UTD4"/>
<feature type="transmembrane region" description="Helical" evidence="1">
    <location>
        <begin position="145"/>
        <end position="164"/>
    </location>
</feature>
<dbReference type="EMBL" id="BMWX01000004">
    <property type="protein sequence ID" value="GGZ31770.1"/>
    <property type="molecule type" value="Genomic_DNA"/>
</dbReference>
<feature type="transmembrane region" description="Helical" evidence="1">
    <location>
        <begin position="105"/>
        <end position="124"/>
    </location>
</feature>
<accession>A0A918UTD4</accession>
<keyword evidence="3" id="KW-1185">Reference proteome</keyword>
<evidence type="ECO:0008006" key="4">
    <source>
        <dbReference type="Google" id="ProtNLM"/>
    </source>
</evidence>
<proteinExistence type="predicted"/>
<evidence type="ECO:0000313" key="3">
    <source>
        <dbReference type="Proteomes" id="UP000619457"/>
    </source>
</evidence>
<reference evidence="2" key="1">
    <citation type="journal article" date="2014" name="Int. J. Syst. Evol. Microbiol.">
        <title>Complete genome sequence of Corynebacterium casei LMG S-19264T (=DSM 44701T), isolated from a smear-ripened cheese.</title>
        <authorList>
            <consortium name="US DOE Joint Genome Institute (JGI-PGF)"/>
            <person name="Walter F."/>
            <person name="Albersmeier A."/>
            <person name="Kalinowski J."/>
            <person name="Ruckert C."/>
        </authorList>
    </citation>
    <scope>NUCLEOTIDE SEQUENCE</scope>
    <source>
        <strain evidence="2">KCTC 12368</strain>
    </source>
</reference>
<name>A0A918UTD4_9BACT</name>
<dbReference type="Proteomes" id="UP000619457">
    <property type="component" value="Unassembled WGS sequence"/>
</dbReference>
<comment type="caution">
    <text evidence="2">The sequence shown here is derived from an EMBL/GenBank/DDBJ whole genome shotgun (WGS) entry which is preliminary data.</text>
</comment>
<feature type="transmembrane region" description="Helical" evidence="1">
    <location>
        <begin position="176"/>
        <end position="197"/>
    </location>
</feature>
<feature type="transmembrane region" description="Helical" evidence="1">
    <location>
        <begin position="40"/>
        <end position="59"/>
    </location>
</feature>
<keyword evidence="1" id="KW-0812">Transmembrane</keyword>
<dbReference type="RefSeq" id="WP_018474858.1">
    <property type="nucleotide sequence ID" value="NZ_BMWX01000004.1"/>
</dbReference>
<sequence length="210" mass="24506">MKNKFALALASLAWFAVILQLLIMLKNPNSHFIDTMIRFFSYFTLLTNLMVAVYFTYYFKLIRSEGPSPKYLRLSLTPLTVYIVIVGLVYQIALRPLWSPTGLQWVADELLHTVVPIMVFLFWYRRAKILNLHWKQLPYYLIWPSIYLCFIMFQGSVSGFYPYFFLDASTLSIPDLVINLMALLLVFLVISSLFILISARLNKKKHLVKG</sequence>
<evidence type="ECO:0000256" key="1">
    <source>
        <dbReference type="SAM" id="Phobius"/>
    </source>
</evidence>
<dbReference type="InterPro" id="IPR049713">
    <property type="entry name" value="Pr6Pr-like"/>
</dbReference>
<protein>
    <recommendedName>
        <fullName evidence="4">FAR-17a/AIG1-like protein</fullName>
    </recommendedName>
</protein>
<organism evidence="2 3">
    <name type="scientific">Echinicola pacifica</name>
    <dbReference type="NCBI Taxonomy" id="346377"/>
    <lineage>
        <taxon>Bacteria</taxon>
        <taxon>Pseudomonadati</taxon>
        <taxon>Bacteroidota</taxon>
        <taxon>Cytophagia</taxon>
        <taxon>Cytophagales</taxon>
        <taxon>Cyclobacteriaceae</taxon>
        <taxon>Echinicola</taxon>
    </lineage>
</organism>
<dbReference type="NCBIfam" id="NF038065">
    <property type="entry name" value="Pr6Pr"/>
    <property type="match status" value="1"/>
</dbReference>
<feature type="transmembrane region" description="Helical" evidence="1">
    <location>
        <begin position="71"/>
        <end position="93"/>
    </location>
</feature>
<reference evidence="2" key="2">
    <citation type="submission" date="2020-09" db="EMBL/GenBank/DDBJ databases">
        <authorList>
            <person name="Sun Q."/>
            <person name="Kim S."/>
        </authorList>
    </citation>
    <scope>NUCLEOTIDE SEQUENCE</scope>
    <source>
        <strain evidence="2">KCTC 12368</strain>
    </source>
</reference>
<keyword evidence="1" id="KW-1133">Transmembrane helix</keyword>
<evidence type="ECO:0000313" key="2">
    <source>
        <dbReference type="EMBL" id="GGZ31770.1"/>
    </source>
</evidence>